<keyword evidence="10 24" id="KW-0675">Receptor</keyword>
<keyword evidence="21" id="KW-0732">Signal</keyword>
<feature type="chain" id="PRO_5040927127" evidence="21">
    <location>
        <begin position="24"/>
        <end position="1169"/>
    </location>
</feature>
<dbReference type="SMART" id="SM00918">
    <property type="entry name" value="Lig_chan-Glu_bd"/>
    <property type="match status" value="1"/>
</dbReference>
<reference evidence="25" key="1">
    <citation type="submission" date="2017-01" db="EMBL/GenBank/DDBJ databases">
        <title>Comparative genomics of anhydrobiosis in the tardigrade Hypsibius dujardini.</title>
        <authorList>
            <person name="Yoshida Y."/>
            <person name="Koutsovoulos G."/>
            <person name="Laetsch D."/>
            <person name="Stevens L."/>
            <person name="Kumar S."/>
            <person name="Horikawa D."/>
            <person name="Ishino K."/>
            <person name="Komine S."/>
            <person name="Tomita M."/>
            <person name="Blaxter M."/>
            <person name="Arakawa K."/>
        </authorList>
    </citation>
    <scope>NUCLEOTIDE SEQUENCE [LARGE SCALE GENOMIC DNA]</scope>
    <source>
        <strain evidence="25">Z151</strain>
    </source>
</reference>
<dbReference type="Pfam" id="PF01094">
    <property type="entry name" value="ANF_receptor"/>
    <property type="match status" value="1"/>
</dbReference>
<feature type="site" description="Interaction with the cone snail toxin Con-ikot-ikot" evidence="17">
    <location>
        <position position="696"/>
    </location>
</feature>
<dbReference type="InterPro" id="IPR001508">
    <property type="entry name" value="Iono_Glu_rcpt_met"/>
</dbReference>
<comment type="similarity">
    <text evidence="2">Belongs to the glutamate-gated ion channel (TC 1.A.10.1) family.</text>
</comment>
<keyword evidence="11" id="KW-0325">Glycoprotein</keyword>
<evidence type="ECO:0000256" key="9">
    <source>
        <dbReference type="ARBA" id="ARBA00023136"/>
    </source>
</evidence>
<dbReference type="GO" id="GO:0038023">
    <property type="term" value="F:signaling receptor activity"/>
    <property type="evidence" value="ECO:0007669"/>
    <property type="project" value="InterPro"/>
</dbReference>
<dbReference type="OrthoDB" id="5984008at2759"/>
<evidence type="ECO:0000256" key="11">
    <source>
        <dbReference type="ARBA" id="ARBA00023180"/>
    </source>
</evidence>
<keyword evidence="5 20" id="KW-0812">Transmembrane</keyword>
<feature type="region of interest" description="Disordered" evidence="19">
    <location>
        <begin position="1142"/>
        <end position="1169"/>
    </location>
</feature>
<dbReference type="AlphaFoldDB" id="A0A9X6NLG8"/>
<dbReference type="FunFam" id="3.40.190.10:FF:000097">
    <property type="entry name" value="Putative glutamate receptor ionotropic NMDA 3A"/>
    <property type="match status" value="1"/>
</dbReference>
<evidence type="ECO:0000256" key="19">
    <source>
        <dbReference type="SAM" id="MobiDB-lite"/>
    </source>
</evidence>
<proteinExistence type="inferred from homology"/>
<evidence type="ECO:0000256" key="10">
    <source>
        <dbReference type="ARBA" id="ARBA00023170"/>
    </source>
</evidence>
<keyword evidence="13" id="KW-1071">Ligand-gated ion channel</keyword>
<evidence type="ECO:0000313" key="25">
    <source>
        <dbReference type="Proteomes" id="UP000192578"/>
    </source>
</evidence>
<evidence type="ECO:0000256" key="18">
    <source>
        <dbReference type="PIRSR" id="PIRSR601508-3"/>
    </source>
</evidence>
<gene>
    <name evidence="24" type="ORF">BV898_16963</name>
</gene>
<comment type="caution">
    <text evidence="24">The sequence shown here is derived from an EMBL/GenBank/DDBJ whole genome shotgun (WGS) entry which is preliminary data.</text>
</comment>
<dbReference type="Gene3D" id="3.40.190.10">
    <property type="entry name" value="Periplasmic binding protein-like II"/>
    <property type="match status" value="3"/>
</dbReference>
<evidence type="ECO:0000256" key="1">
    <source>
        <dbReference type="ARBA" id="ARBA00004651"/>
    </source>
</evidence>
<feature type="transmembrane region" description="Helical" evidence="20">
    <location>
        <begin position="567"/>
        <end position="587"/>
    </location>
</feature>
<dbReference type="InterPro" id="IPR001828">
    <property type="entry name" value="ANF_lig-bd_rcpt"/>
</dbReference>
<dbReference type="InterPro" id="IPR015683">
    <property type="entry name" value="Ionotropic_Glu_rcpt"/>
</dbReference>
<evidence type="ECO:0000256" key="17">
    <source>
        <dbReference type="PIRSR" id="PIRSR601508-2"/>
    </source>
</evidence>
<evidence type="ECO:0000256" key="2">
    <source>
        <dbReference type="ARBA" id="ARBA00008685"/>
    </source>
</evidence>
<evidence type="ECO:0000259" key="22">
    <source>
        <dbReference type="SMART" id="SM00079"/>
    </source>
</evidence>
<dbReference type="GO" id="GO:0015276">
    <property type="term" value="F:ligand-gated monoatomic ion channel activity"/>
    <property type="evidence" value="ECO:0007669"/>
    <property type="project" value="InterPro"/>
</dbReference>
<feature type="binding site" evidence="16">
    <location>
        <position position="530"/>
    </location>
    <ligand>
        <name>L-glutamate</name>
        <dbReference type="ChEBI" id="CHEBI:29985"/>
    </ligand>
</feature>
<feature type="domain" description="Ionotropic glutamate receptor C-terminal" evidence="22">
    <location>
        <begin position="434"/>
        <end position="800"/>
    </location>
</feature>
<evidence type="ECO:0000256" key="5">
    <source>
        <dbReference type="ARBA" id="ARBA00022692"/>
    </source>
</evidence>
<feature type="disulfide bond" evidence="18">
    <location>
        <begin position="749"/>
        <end position="803"/>
    </location>
</feature>
<dbReference type="SUPFAM" id="SSF53850">
    <property type="entry name" value="Periplasmic binding protein-like II"/>
    <property type="match status" value="1"/>
</dbReference>
<feature type="site" description="Interaction with the cone snail toxin Con-ikot-ikot" evidence="17">
    <location>
        <position position="783"/>
    </location>
</feature>
<feature type="region of interest" description="Disordered" evidence="19">
    <location>
        <begin position="953"/>
        <end position="997"/>
    </location>
</feature>
<dbReference type="SUPFAM" id="SSF53822">
    <property type="entry name" value="Periplasmic binding protein-like I"/>
    <property type="match status" value="1"/>
</dbReference>
<evidence type="ECO:0000256" key="16">
    <source>
        <dbReference type="PIRSR" id="PIRSR601508-1"/>
    </source>
</evidence>
<dbReference type="GO" id="GO:0045211">
    <property type="term" value="C:postsynaptic membrane"/>
    <property type="evidence" value="ECO:0007669"/>
    <property type="project" value="UniProtKB-SubCell"/>
</dbReference>
<keyword evidence="8" id="KW-0406">Ion transport</keyword>
<dbReference type="Pfam" id="PF00060">
    <property type="entry name" value="Lig_chan"/>
    <property type="match status" value="1"/>
</dbReference>
<feature type="binding site" evidence="16">
    <location>
        <position position="735"/>
    </location>
    <ligand>
        <name>L-glutamate</name>
        <dbReference type="ChEBI" id="CHEBI:29985"/>
    </ligand>
</feature>
<feature type="binding site" evidence="16">
    <location>
        <position position="690"/>
    </location>
    <ligand>
        <name>L-glutamate</name>
        <dbReference type="ChEBI" id="CHEBI:29985"/>
    </ligand>
</feature>
<keyword evidence="14" id="KW-0407">Ion channel</keyword>
<evidence type="ECO:0000256" key="21">
    <source>
        <dbReference type="SAM" id="SignalP"/>
    </source>
</evidence>
<evidence type="ECO:0000256" key="4">
    <source>
        <dbReference type="ARBA" id="ARBA00022475"/>
    </source>
</evidence>
<keyword evidence="6 20" id="KW-1133">Transmembrane helix</keyword>
<dbReference type="SMART" id="SM00079">
    <property type="entry name" value="PBPe"/>
    <property type="match status" value="1"/>
</dbReference>
<evidence type="ECO:0000256" key="7">
    <source>
        <dbReference type="ARBA" id="ARBA00023018"/>
    </source>
</evidence>
<keyword evidence="4" id="KW-1003">Cell membrane</keyword>
<evidence type="ECO:0000256" key="14">
    <source>
        <dbReference type="ARBA" id="ARBA00023303"/>
    </source>
</evidence>
<accession>A0A9X6NLG8</accession>
<feature type="domain" description="Ionotropic glutamate receptor L-glutamate and glycine-binding" evidence="23">
    <location>
        <begin position="460"/>
        <end position="514"/>
    </location>
</feature>
<feature type="signal peptide" evidence="21">
    <location>
        <begin position="1"/>
        <end position="23"/>
    </location>
</feature>
<keyword evidence="3" id="KW-0813">Transport</keyword>
<evidence type="ECO:0000313" key="24">
    <source>
        <dbReference type="EMBL" id="OWA52511.1"/>
    </source>
</evidence>
<feature type="compositionally biased region" description="Basic and acidic residues" evidence="19">
    <location>
        <begin position="1142"/>
        <end position="1151"/>
    </location>
</feature>
<evidence type="ECO:0000256" key="12">
    <source>
        <dbReference type="ARBA" id="ARBA00023257"/>
    </source>
</evidence>
<dbReference type="PRINTS" id="PR00177">
    <property type="entry name" value="NMDARECEPTOR"/>
</dbReference>
<evidence type="ECO:0000256" key="20">
    <source>
        <dbReference type="SAM" id="Phobius"/>
    </source>
</evidence>
<protein>
    <submittedName>
        <fullName evidence="24">Glutamate receptor ionotropic, NMDA 3A</fullName>
    </submittedName>
</protein>
<feature type="compositionally biased region" description="Low complexity" evidence="19">
    <location>
        <begin position="982"/>
        <end position="996"/>
    </location>
</feature>
<feature type="transmembrane region" description="Helical" evidence="20">
    <location>
        <begin position="638"/>
        <end position="663"/>
    </location>
</feature>
<feature type="transmembrane region" description="Helical" evidence="20">
    <location>
        <begin position="608"/>
        <end position="626"/>
    </location>
</feature>
<keyword evidence="12" id="KW-0628">Postsynaptic cell membrane</keyword>
<evidence type="ECO:0000256" key="13">
    <source>
        <dbReference type="ARBA" id="ARBA00023286"/>
    </source>
</evidence>
<dbReference type="Proteomes" id="UP000192578">
    <property type="component" value="Unassembled WGS sequence"/>
</dbReference>
<dbReference type="InterPro" id="IPR019594">
    <property type="entry name" value="Glu/Gly-bd"/>
</dbReference>
<dbReference type="InterPro" id="IPR028082">
    <property type="entry name" value="Peripla_BP_I"/>
</dbReference>
<name>A0A9X6NLG8_HYPEX</name>
<sequence>MDISVWTIISCLCLMCLLPGMPAESSPEKRVHLLTILSQETFAADQQVFARALNAKNAELKASGVELHSVELAAKSGLTDHLQDLCAAAASAGSVWLAVLNFAPQMSVFSSAMVGQQMALPVLGYVNTLEPEIFLDVSPDFYLGLNPTSVQVAHAVADFIKSQKWHLISSVISDGSPASRTFHKTLKHHLSDPVMHTVLLSSRETDLRDKIASLRETKSRVQIIFCEPTLSKAIFREARKLNMMAAGWVWIITDRSYTTADDLLEDYPTGSVAIKIKEPGLAQTVRIGLDAISGAVSPLTPHLLARLQDRKVRQLNCWGDVTVHPPPGDISRAIRNYTREMKRYLDGPTSPKQQIMFEILGLSRKKTRHRWTRIGNISEQGALSPAIVVAGEKFSNTLAESRSHLRVVTRVSHPFTIEDYPVTDENVCLMGIPCLRVATKNKNELRQIFANFETEILTGPLHNFTCCKGLAMDLLTALSKDVGFDFGVYLVADDKDGRELENGQWDGIIGDLRSGAAHIGFGSISVTQSRKSAVDFSSPYYYSKFSFLVATTKAKIKLSAFLEPFSWKLWIAIFSALHATAIAAAIFEWISPFGLNPRGRMRSQNFTLSTALTTVYSLFFSHVMAFKAPKSWPNKVLINFWGGFCFVILASYTANHAAIYAGLSQKPNFDNIFDNEDLLTRKVATIPGTSAEIFIRNINADLHRHMELNSFFNVVSVEDAVDRLKRGSLDAFIYDTALLDYVQANDSRCTLKTAGASFGSQGYAVAFPVGFWLKAQISTAILKYMETGFVDDLSAKWFGGLQCKNGPATIDTLEPRALGLEDFAGVFALLGAGAGVCLIILALEHIVYRMLPWLRQFPRTSIVHSRHVMFFSQKLYRFLNSVDLVSPNSSAKEFASSIKQGQFIGMFQKSVKKRAKEEALQQKRTRNADNFFETIHELTRNLREASSLEVLEEGEDVPDGTVVNGDVTEPQALPPKDEDNINSKPNGPLPPSNLSLEPEKKTFSAKLNRQDRIGSAENVYNFSRSNPDFQRPIAGILHKGSSASLKEAAVPKKRVWLAQNLSGTPESPDSEEDIHSPCLSDIKLPASPLDEDPNPYTSLRDWGDVDIDDLSKQDLIKMWQSTECDLRQQLQRLTRDKVQLEREVADRRKESTSTSAVSGVKQRHAPTDL</sequence>
<comment type="subcellular location">
    <subcellularLocation>
        <location evidence="1">Cell membrane</location>
        <topology evidence="1">Multi-pass membrane protein</topology>
    </subcellularLocation>
    <subcellularLocation>
        <location evidence="15">Postsynaptic cell membrane</location>
    </subcellularLocation>
</comment>
<keyword evidence="7" id="KW-0770">Synapse</keyword>
<organism evidence="24 25">
    <name type="scientific">Hypsibius exemplaris</name>
    <name type="common">Freshwater tardigrade</name>
    <dbReference type="NCBI Taxonomy" id="2072580"/>
    <lineage>
        <taxon>Eukaryota</taxon>
        <taxon>Metazoa</taxon>
        <taxon>Ecdysozoa</taxon>
        <taxon>Tardigrada</taxon>
        <taxon>Eutardigrada</taxon>
        <taxon>Parachela</taxon>
        <taxon>Hypsibioidea</taxon>
        <taxon>Hypsibiidae</taxon>
        <taxon>Hypsibius</taxon>
    </lineage>
</organism>
<dbReference type="Pfam" id="PF10613">
    <property type="entry name" value="Lig_chan-Glu_bd"/>
    <property type="match status" value="1"/>
</dbReference>
<keyword evidence="18" id="KW-1015">Disulfide bond</keyword>
<dbReference type="Gene3D" id="3.40.50.2300">
    <property type="match status" value="1"/>
</dbReference>
<feature type="transmembrane region" description="Helical" evidence="20">
    <location>
        <begin position="823"/>
        <end position="843"/>
    </location>
</feature>
<keyword evidence="25" id="KW-1185">Reference proteome</keyword>
<feature type="binding site" evidence="16">
    <location>
        <position position="525"/>
    </location>
    <ligand>
        <name>L-glutamate</name>
        <dbReference type="ChEBI" id="CHEBI:29985"/>
    </ligand>
</feature>
<dbReference type="InterPro" id="IPR001320">
    <property type="entry name" value="Iontro_rcpt_C"/>
</dbReference>
<evidence type="ECO:0000256" key="3">
    <source>
        <dbReference type="ARBA" id="ARBA00022448"/>
    </source>
</evidence>
<keyword evidence="9 20" id="KW-0472">Membrane</keyword>
<evidence type="ECO:0000259" key="23">
    <source>
        <dbReference type="SMART" id="SM00918"/>
    </source>
</evidence>
<dbReference type="EMBL" id="MTYJ01000272">
    <property type="protein sequence ID" value="OWA52511.1"/>
    <property type="molecule type" value="Genomic_DNA"/>
</dbReference>
<dbReference type="PANTHER" id="PTHR18966">
    <property type="entry name" value="IONOTROPIC GLUTAMATE RECEPTOR"/>
    <property type="match status" value="1"/>
</dbReference>
<evidence type="ECO:0000256" key="15">
    <source>
        <dbReference type="ARBA" id="ARBA00034100"/>
    </source>
</evidence>
<evidence type="ECO:0000256" key="6">
    <source>
        <dbReference type="ARBA" id="ARBA00022989"/>
    </source>
</evidence>
<evidence type="ECO:0000256" key="8">
    <source>
        <dbReference type="ARBA" id="ARBA00023065"/>
    </source>
</evidence>